<dbReference type="GO" id="GO:0004791">
    <property type="term" value="F:thioredoxin-disulfide reductase (NADPH) activity"/>
    <property type="evidence" value="ECO:0007669"/>
    <property type="project" value="UniProtKB-EC"/>
</dbReference>
<dbReference type="InterPro" id="IPR004099">
    <property type="entry name" value="Pyr_nucl-diS_OxRdtase_dimer"/>
</dbReference>
<dbReference type="InterPro" id="IPR046952">
    <property type="entry name" value="GSHR/TRXR-like"/>
</dbReference>
<evidence type="ECO:0000313" key="18">
    <source>
        <dbReference type="Proteomes" id="UP001209878"/>
    </source>
</evidence>
<dbReference type="GO" id="GO:0005829">
    <property type="term" value="C:cytosol"/>
    <property type="evidence" value="ECO:0007669"/>
    <property type="project" value="TreeGrafter"/>
</dbReference>
<protein>
    <recommendedName>
        <fullName evidence="2">thioredoxin-disulfide reductase (NADPH)</fullName>
        <ecNumber evidence="2">1.8.1.9</ecNumber>
    </recommendedName>
</protein>
<dbReference type="InterPro" id="IPR016156">
    <property type="entry name" value="FAD/NAD-linked_Rdtase_dimer_sf"/>
</dbReference>
<organism evidence="17 18">
    <name type="scientific">Ridgeia piscesae</name>
    <name type="common">Tubeworm</name>
    <dbReference type="NCBI Taxonomy" id="27915"/>
    <lineage>
        <taxon>Eukaryota</taxon>
        <taxon>Metazoa</taxon>
        <taxon>Spiralia</taxon>
        <taxon>Lophotrochozoa</taxon>
        <taxon>Annelida</taxon>
        <taxon>Polychaeta</taxon>
        <taxon>Sedentaria</taxon>
        <taxon>Canalipalpata</taxon>
        <taxon>Sabellida</taxon>
        <taxon>Siboglinidae</taxon>
        <taxon>Ridgeia</taxon>
    </lineage>
</organism>
<dbReference type="Gene3D" id="3.50.50.60">
    <property type="entry name" value="FAD/NAD(P)-binding domain"/>
    <property type="match status" value="2"/>
</dbReference>
<dbReference type="Gene3D" id="3.40.30.10">
    <property type="entry name" value="Glutaredoxin"/>
    <property type="match status" value="1"/>
</dbReference>
<evidence type="ECO:0000256" key="7">
    <source>
        <dbReference type="ARBA" id="ARBA00023002"/>
    </source>
</evidence>
<dbReference type="FunFam" id="3.30.390.30:FF:000004">
    <property type="entry name" value="Thioredoxin reductase 1, cytoplasmic"/>
    <property type="match status" value="1"/>
</dbReference>
<dbReference type="InterPro" id="IPR023753">
    <property type="entry name" value="FAD/NAD-binding_dom"/>
</dbReference>
<evidence type="ECO:0000256" key="9">
    <source>
        <dbReference type="ARBA" id="ARBA00023284"/>
    </source>
</evidence>
<evidence type="ECO:0000256" key="6">
    <source>
        <dbReference type="ARBA" id="ARBA00022933"/>
    </source>
</evidence>
<evidence type="ECO:0000256" key="10">
    <source>
        <dbReference type="PIRSR" id="PIRSR000350-2"/>
    </source>
</evidence>
<evidence type="ECO:0000256" key="12">
    <source>
        <dbReference type="PIRSR" id="PIRSR000350-4"/>
    </source>
</evidence>
<dbReference type="Pfam" id="PF02852">
    <property type="entry name" value="Pyr_redox_dim"/>
    <property type="match status" value="1"/>
</dbReference>
<reference evidence="17" key="1">
    <citation type="journal article" date="2023" name="Mol. Biol. Evol.">
        <title>Third-Generation Sequencing Reveals the Adaptive Role of the Epigenome in Three Deep-Sea Polychaetes.</title>
        <authorList>
            <person name="Perez M."/>
            <person name="Aroh O."/>
            <person name="Sun Y."/>
            <person name="Lan Y."/>
            <person name="Juniper S.K."/>
            <person name="Young C.R."/>
            <person name="Angers B."/>
            <person name="Qian P.Y."/>
        </authorList>
    </citation>
    <scope>NUCLEOTIDE SEQUENCE</scope>
    <source>
        <strain evidence="17">R07B-5</strain>
    </source>
</reference>
<dbReference type="GO" id="GO:0034599">
    <property type="term" value="P:cellular response to oxidative stress"/>
    <property type="evidence" value="ECO:0007669"/>
    <property type="project" value="TreeGrafter"/>
</dbReference>
<dbReference type="PANTHER" id="PTHR42737">
    <property type="entry name" value="GLUTATHIONE REDUCTASE"/>
    <property type="match status" value="1"/>
</dbReference>
<dbReference type="FunFam" id="3.50.50.60:FF:000190">
    <property type="entry name" value="Thioredoxin reductase"/>
    <property type="match status" value="1"/>
</dbReference>
<evidence type="ECO:0000259" key="14">
    <source>
        <dbReference type="Pfam" id="PF00462"/>
    </source>
</evidence>
<evidence type="ECO:0000256" key="3">
    <source>
        <dbReference type="ARBA" id="ARBA00022630"/>
    </source>
</evidence>
<evidence type="ECO:0000256" key="4">
    <source>
        <dbReference type="ARBA" id="ARBA00022827"/>
    </source>
</evidence>
<dbReference type="GO" id="GO:0050660">
    <property type="term" value="F:flavin adenine dinucleotide binding"/>
    <property type="evidence" value="ECO:0007669"/>
    <property type="project" value="InterPro"/>
</dbReference>
<dbReference type="SUPFAM" id="SSF52833">
    <property type="entry name" value="Thioredoxin-like"/>
    <property type="match status" value="1"/>
</dbReference>
<feature type="disulfide bond" description="Redox-active" evidence="12">
    <location>
        <begin position="171"/>
        <end position="176"/>
    </location>
</feature>
<dbReference type="SUPFAM" id="SSF55424">
    <property type="entry name" value="FAD/NAD-linked reductases, dimerisation (C-terminal) domain"/>
    <property type="match status" value="1"/>
</dbReference>
<feature type="domain" description="FAD/NAD(P)-binding" evidence="16">
    <location>
        <begin position="125"/>
        <end position="463"/>
    </location>
</feature>
<evidence type="ECO:0000256" key="1">
    <source>
        <dbReference type="ARBA" id="ARBA00007532"/>
    </source>
</evidence>
<dbReference type="Proteomes" id="UP001209878">
    <property type="component" value="Unassembled WGS sequence"/>
</dbReference>
<feature type="binding site" evidence="11">
    <location>
        <position position="447"/>
    </location>
    <ligand>
        <name>FAD</name>
        <dbReference type="ChEBI" id="CHEBI:57692"/>
    </ligand>
</feature>
<dbReference type="PANTHER" id="PTHR42737:SF8">
    <property type="entry name" value="THIOREDOXIN-DISULFIDE REDUCTASE"/>
    <property type="match status" value="1"/>
</dbReference>
<evidence type="ECO:0000259" key="15">
    <source>
        <dbReference type="Pfam" id="PF02852"/>
    </source>
</evidence>
<dbReference type="AlphaFoldDB" id="A0AAD9P5B9"/>
<dbReference type="InterPro" id="IPR012999">
    <property type="entry name" value="Pyr_OxRdtase_I_AS"/>
</dbReference>
<keyword evidence="3 13" id="KW-0285">Flavoprotein</keyword>
<dbReference type="GO" id="GO:0045454">
    <property type="term" value="P:cell redox homeostasis"/>
    <property type="evidence" value="ECO:0007669"/>
    <property type="project" value="InterPro"/>
</dbReference>
<dbReference type="Gene3D" id="3.30.390.30">
    <property type="match status" value="1"/>
</dbReference>
<keyword evidence="11" id="KW-0520">NAD</keyword>
<dbReference type="PIRSF" id="PIRSF000350">
    <property type="entry name" value="Mercury_reductase_MerA"/>
    <property type="match status" value="1"/>
</dbReference>
<keyword evidence="5" id="KW-0521">NADP</keyword>
<evidence type="ECO:0000256" key="5">
    <source>
        <dbReference type="ARBA" id="ARBA00022857"/>
    </source>
</evidence>
<dbReference type="EC" id="1.8.1.9" evidence="2"/>
<feature type="active site" description="Proton acceptor" evidence="10">
    <location>
        <position position="585"/>
    </location>
</feature>
<comment type="caution">
    <text evidence="17">The sequence shown here is derived from an EMBL/GenBank/DDBJ whole genome shotgun (WGS) entry which is preliminary data.</text>
</comment>
<dbReference type="EMBL" id="JAODUO010000135">
    <property type="protein sequence ID" value="KAK2188349.1"/>
    <property type="molecule type" value="Genomic_DNA"/>
</dbReference>
<keyword evidence="8" id="KW-1015">Disulfide bond</keyword>
<dbReference type="InterPro" id="IPR006338">
    <property type="entry name" value="Thioredoxin/glutathione_Rdtase"/>
</dbReference>
<keyword evidence="7 13" id="KW-0560">Oxidoreductase</keyword>
<dbReference type="GO" id="GO:0004362">
    <property type="term" value="F:glutathione-disulfide reductase (NADPH) activity"/>
    <property type="evidence" value="ECO:0007669"/>
    <property type="project" value="TreeGrafter"/>
</dbReference>
<proteinExistence type="inferred from homology"/>
<keyword evidence="4 11" id="KW-0274">FAD</keyword>
<dbReference type="SUPFAM" id="SSF51905">
    <property type="entry name" value="FAD/NAD(P)-binding domain"/>
    <property type="match status" value="1"/>
</dbReference>
<accession>A0AAD9P5B9</accession>
<evidence type="ECO:0000259" key="16">
    <source>
        <dbReference type="Pfam" id="PF07992"/>
    </source>
</evidence>
<feature type="binding site" evidence="11">
    <location>
        <position position="180"/>
    </location>
    <ligand>
        <name>FAD</name>
        <dbReference type="ChEBI" id="CHEBI:57692"/>
    </ligand>
</feature>
<dbReference type="PRINTS" id="PR00368">
    <property type="entry name" value="FADPNR"/>
</dbReference>
<keyword evidence="18" id="KW-1185">Reference proteome</keyword>
<comment type="cofactor">
    <cofactor evidence="11">
        <name>FAD</name>
        <dbReference type="ChEBI" id="CHEBI:57692"/>
    </cofactor>
    <text evidence="11">Binds 1 FAD per subunit.</text>
</comment>
<evidence type="ECO:0000256" key="13">
    <source>
        <dbReference type="RuleBase" id="RU003691"/>
    </source>
</evidence>
<dbReference type="InterPro" id="IPR036249">
    <property type="entry name" value="Thioredoxin-like_sf"/>
</dbReference>
<name>A0AAD9P5B9_RIDPI</name>
<feature type="binding site" evidence="11">
    <location>
        <position position="405"/>
    </location>
    <ligand>
        <name>NAD(+)</name>
        <dbReference type="ChEBI" id="CHEBI:57540"/>
    </ligand>
</feature>
<sequence length="610" mass="66462">MTSIAPRQQKNSRELVQEYINHHRVVIFSNSTCPDCVKVKNLFIQLAVEFTVIELNQMENGAALQNALEEISNQRTLPNVFINKTHLGGCDATERAHQENRLAAMLRAGEEEVTAGHPELESYDYDLVVIGGGVGGLAASKEAANLGAKVALLDFVKPSERGTTWGLGGTCVNVGCIPKKLMHQATILGHSLEDARQFGWNIGDSPVRHDWDTMRDGIQDHIAVMNRAQKDDLRSKKVTYKNSYAEFMGPHKVKCTDKYGRMQELTARYFILAPGGRPRYPDIPGAREFGITSDDLFSLPHSPGKTLVVGASYVAIESAGVLAGLGLDVTVMVRSILLRGFDQQMAEMIGDHMTKHNIKFIRPCVPTKVEKTDSGDSGLLHVTATMQDDGTEVVGEYNTVMFAVGREPCTKGLRLDTVGVKVNTQNGYIIASDEEQTTCPYVYAVGDILDGKPQLKPVAIQAGQLLAMRLFGNSKLKMDYTSVGVAVFAPLEYGTVGLSEEDAIKTYGDSNIEVYHTYFDPLEWTVPHRDENTCYAKLVCLASQKLRVVGLHVLSPNAGEITQGFALGMKLGATKADFDNLVGIHPTCAEIFTGLTKTKSSGVEVAASAC</sequence>
<feature type="domain" description="Glutaredoxin" evidence="14">
    <location>
        <begin position="25"/>
        <end position="86"/>
    </location>
</feature>
<dbReference type="PROSITE" id="PS51354">
    <property type="entry name" value="GLUTAREDOXIN_2"/>
    <property type="match status" value="1"/>
</dbReference>
<keyword evidence="6" id="KW-0712">Selenocysteine</keyword>
<dbReference type="GO" id="GO:0006749">
    <property type="term" value="P:glutathione metabolic process"/>
    <property type="evidence" value="ECO:0007669"/>
    <property type="project" value="TreeGrafter"/>
</dbReference>
<dbReference type="Pfam" id="PF00462">
    <property type="entry name" value="Glutaredoxin"/>
    <property type="match status" value="1"/>
</dbReference>
<dbReference type="CDD" id="cd03419">
    <property type="entry name" value="GRX_GRXh_1_2_like"/>
    <property type="match status" value="1"/>
</dbReference>
<evidence type="ECO:0000256" key="11">
    <source>
        <dbReference type="PIRSR" id="PIRSR000350-3"/>
    </source>
</evidence>
<dbReference type="PROSITE" id="PS00076">
    <property type="entry name" value="PYRIDINE_REDOX_1"/>
    <property type="match status" value="1"/>
</dbReference>
<dbReference type="Pfam" id="PF07992">
    <property type="entry name" value="Pyr_redox_2"/>
    <property type="match status" value="1"/>
</dbReference>
<dbReference type="InterPro" id="IPR001100">
    <property type="entry name" value="Pyr_nuc-diS_OxRdtase"/>
</dbReference>
<dbReference type="NCBIfam" id="TIGR01438">
    <property type="entry name" value="TGR"/>
    <property type="match status" value="1"/>
</dbReference>
<keyword evidence="9 13" id="KW-0676">Redox-active center</keyword>
<dbReference type="GO" id="GO:0005739">
    <property type="term" value="C:mitochondrion"/>
    <property type="evidence" value="ECO:0007669"/>
    <property type="project" value="TreeGrafter"/>
</dbReference>
<dbReference type="PRINTS" id="PR00411">
    <property type="entry name" value="PNDRDTASEI"/>
</dbReference>
<dbReference type="InterPro" id="IPR002109">
    <property type="entry name" value="Glutaredoxin"/>
</dbReference>
<dbReference type="InterPro" id="IPR036188">
    <property type="entry name" value="FAD/NAD-bd_sf"/>
</dbReference>
<evidence type="ECO:0000256" key="2">
    <source>
        <dbReference type="ARBA" id="ARBA00012610"/>
    </source>
</evidence>
<feature type="domain" description="Pyridine nucleotide-disulphide oxidoreductase dimerisation" evidence="15">
    <location>
        <begin position="486"/>
        <end position="593"/>
    </location>
</feature>
<evidence type="ECO:0000256" key="8">
    <source>
        <dbReference type="ARBA" id="ARBA00023157"/>
    </source>
</evidence>
<gene>
    <name evidence="17" type="ORF">NP493_135g04022</name>
</gene>
<evidence type="ECO:0000313" key="17">
    <source>
        <dbReference type="EMBL" id="KAK2188349.1"/>
    </source>
</evidence>
<comment type="similarity">
    <text evidence="1 13">Belongs to the class-I pyridine nucleotide-disulfide oxidoreductase family.</text>
</comment>
<keyword evidence="11" id="KW-0547">Nucleotide-binding</keyword>
<feature type="binding site" evidence="11">
    <location>
        <begin position="310"/>
        <end position="317"/>
    </location>
    <ligand>
        <name>NAD(+)</name>
        <dbReference type="ChEBI" id="CHEBI:57540"/>
    </ligand>
</feature>